<name>A0A5J4NUF3_9TREM</name>
<proteinExistence type="predicted"/>
<dbReference type="PANTHER" id="PTHR13510:SF44">
    <property type="entry name" value="RABENOSYN-5"/>
    <property type="match status" value="1"/>
</dbReference>
<dbReference type="Pfam" id="PF01363">
    <property type="entry name" value="FYVE"/>
    <property type="match status" value="1"/>
</dbReference>
<evidence type="ECO:0000313" key="7">
    <source>
        <dbReference type="Proteomes" id="UP000324629"/>
    </source>
</evidence>
<dbReference type="InterPro" id="IPR000306">
    <property type="entry name" value="Znf_FYVE"/>
</dbReference>
<dbReference type="SMART" id="SM00064">
    <property type="entry name" value="FYVE"/>
    <property type="match status" value="1"/>
</dbReference>
<dbReference type="InterPro" id="IPR052727">
    <property type="entry name" value="Rab4/Rab5_effector"/>
</dbReference>
<gene>
    <name evidence="6" type="ORF">DEA37_0007119</name>
</gene>
<evidence type="ECO:0000256" key="3">
    <source>
        <dbReference type="ARBA" id="ARBA00022833"/>
    </source>
</evidence>
<evidence type="ECO:0000259" key="5">
    <source>
        <dbReference type="SMART" id="SM00064"/>
    </source>
</evidence>
<dbReference type="InterPro" id="IPR011011">
    <property type="entry name" value="Znf_FYVE_PHD"/>
</dbReference>
<dbReference type="AlphaFoldDB" id="A0A5J4NUF3"/>
<dbReference type="Proteomes" id="UP000324629">
    <property type="component" value="Unassembled WGS sequence"/>
</dbReference>
<feature type="domain" description="FYVE zinc finger" evidence="5">
    <location>
        <begin position="136"/>
        <end position="314"/>
    </location>
</feature>
<keyword evidence="7" id="KW-1185">Reference proteome</keyword>
<keyword evidence="3" id="KW-0862">Zinc</keyword>
<organism evidence="6 7">
    <name type="scientific">Paragonimus westermani</name>
    <dbReference type="NCBI Taxonomy" id="34504"/>
    <lineage>
        <taxon>Eukaryota</taxon>
        <taxon>Metazoa</taxon>
        <taxon>Spiralia</taxon>
        <taxon>Lophotrochozoa</taxon>
        <taxon>Platyhelminthes</taxon>
        <taxon>Trematoda</taxon>
        <taxon>Digenea</taxon>
        <taxon>Plagiorchiida</taxon>
        <taxon>Troglotremata</taxon>
        <taxon>Troglotrematidae</taxon>
        <taxon>Paragonimus</taxon>
    </lineage>
</organism>
<dbReference type="PANTHER" id="PTHR13510">
    <property type="entry name" value="FYVE-FINGER-CONTAINING RAB5 EFFECTOR PROTEIN RABENOSYN-5-RELATED"/>
    <property type="match status" value="1"/>
</dbReference>
<keyword evidence="2" id="KW-0863">Zinc-finger</keyword>
<dbReference type="SUPFAM" id="SSF57903">
    <property type="entry name" value="FYVE/PHD zinc finger"/>
    <property type="match status" value="1"/>
</dbReference>
<comment type="caution">
    <text evidence="6">The sequence shown here is derived from an EMBL/GenBank/DDBJ whole genome shotgun (WGS) entry which is preliminary data.</text>
</comment>
<reference evidence="6 7" key="1">
    <citation type="journal article" date="2019" name="Gigascience">
        <title>Whole-genome sequence of the oriental lung fluke Paragonimus westermani.</title>
        <authorList>
            <person name="Oey H."/>
            <person name="Zakrzewski M."/>
            <person name="Narain K."/>
            <person name="Devi K.R."/>
            <person name="Agatsuma T."/>
            <person name="Nawaratna S."/>
            <person name="Gobert G.N."/>
            <person name="Jones M.K."/>
            <person name="Ragan M.A."/>
            <person name="McManus D.P."/>
            <person name="Krause L."/>
        </authorList>
    </citation>
    <scope>NUCLEOTIDE SEQUENCE [LARGE SCALE GENOMIC DNA]</scope>
    <source>
        <strain evidence="6 7">IND2009</strain>
    </source>
</reference>
<evidence type="ECO:0000256" key="4">
    <source>
        <dbReference type="SAM" id="MobiDB-lite"/>
    </source>
</evidence>
<accession>A0A5J4NUF3</accession>
<evidence type="ECO:0000256" key="2">
    <source>
        <dbReference type="ARBA" id="ARBA00022771"/>
    </source>
</evidence>
<dbReference type="GO" id="GO:0008270">
    <property type="term" value="F:zinc ion binding"/>
    <property type="evidence" value="ECO:0007669"/>
    <property type="project" value="UniProtKB-KW"/>
</dbReference>
<feature type="region of interest" description="Disordered" evidence="4">
    <location>
        <begin position="479"/>
        <end position="499"/>
    </location>
</feature>
<dbReference type="EMBL" id="QNGE01000965">
    <property type="protein sequence ID" value="KAA3678780.1"/>
    <property type="molecule type" value="Genomic_DNA"/>
</dbReference>
<sequence>MCAAVDDEPIIEGFICPSCKFQLPTAALLRAHFETGHELVSQNDNTEQTQSPEFERKFSRCTLSHATSGSDNFAFYQQSQTQQTFGHWRSLTLELRKLRKFRVNKDAVETNSLIINLEKLINVPPMSRTDQREFERSVVPWIEAKVDLCPSCGKSFGLGMELAYPFEDSEDRLSTTVSDNTELRSGVFSSAGRETLHKLTQFTNAILDYNPTFRRRHHCRLCGHVLCADCSYFLTKTSAARIVSIVDEHHLGLEPASNNGLSSSHSVSTSDPAHSEKIFLPPSEYPSFLSDLDRNDTTSYLIRVCGGCKSLLEKKLARLERRLRGSPIVHIHTELREQMKKVSESVPLYTVVAESLHSGEQRYPLELAKSMRHDLLDSLQNIDALRRQLEEMICPKGKVDQSTSSDTAPRTHINLTSVRLIRTISKMARQFLQTNLPPLRALPTLCQYDTLAAQRQDELAARWAAEDRALALLETRLTDDSKRNPQSPTPALRELTPNASHELNPNTAIEQLANLAANIDNVSGCLMRARRAGRLHEVETLTTRLTKLESKFQSLSSFVQHQQI</sequence>
<dbReference type="InterPro" id="IPR013083">
    <property type="entry name" value="Znf_RING/FYVE/PHD"/>
</dbReference>
<evidence type="ECO:0000256" key="1">
    <source>
        <dbReference type="ARBA" id="ARBA00022723"/>
    </source>
</evidence>
<dbReference type="Gene3D" id="3.30.40.10">
    <property type="entry name" value="Zinc/RING finger domain, C3HC4 (zinc finger)"/>
    <property type="match status" value="1"/>
</dbReference>
<protein>
    <submittedName>
        <fullName evidence="6">Rabenosyn-5</fullName>
    </submittedName>
</protein>
<evidence type="ECO:0000313" key="6">
    <source>
        <dbReference type="EMBL" id="KAA3678780.1"/>
    </source>
</evidence>
<keyword evidence="1" id="KW-0479">Metal-binding</keyword>